<keyword evidence="1" id="KW-1133">Transmembrane helix</keyword>
<gene>
    <name evidence="2" type="ORF">AVDCRST_MAG26-297</name>
</gene>
<accession>A0A6J4H6Y8</accession>
<protein>
    <submittedName>
        <fullName evidence="2">Uncharacterized protein</fullName>
    </submittedName>
</protein>
<keyword evidence="1" id="KW-0812">Transmembrane</keyword>
<reference evidence="2" key="1">
    <citation type="submission" date="2020-02" db="EMBL/GenBank/DDBJ databases">
        <authorList>
            <person name="Meier V. D."/>
        </authorList>
    </citation>
    <scope>NUCLEOTIDE SEQUENCE</scope>
    <source>
        <strain evidence="2">AVDCRST_MAG26</strain>
    </source>
</reference>
<keyword evidence="1" id="KW-0472">Membrane</keyword>
<evidence type="ECO:0000313" key="2">
    <source>
        <dbReference type="EMBL" id="CAA9215580.1"/>
    </source>
</evidence>
<organism evidence="2">
    <name type="scientific">uncultured Chloroflexia bacterium</name>
    <dbReference type="NCBI Taxonomy" id="1672391"/>
    <lineage>
        <taxon>Bacteria</taxon>
        <taxon>Bacillati</taxon>
        <taxon>Chloroflexota</taxon>
        <taxon>Chloroflexia</taxon>
        <taxon>environmental samples</taxon>
    </lineage>
</organism>
<dbReference type="EMBL" id="CADCTK010000070">
    <property type="protein sequence ID" value="CAA9215580.1"/>
    <property type="molecule type" value="Genomic_DNA"/>
</dbReference>
<feature type="transmembrane region" description="Helical" evidence="1">
    <location>
        <begin position="20"/>
        <end position="38"/>
    </location>
</feature>
<evidence type="ECO:0000256" key="1">
    <source>
        <dbReference type="SAM" id="Phobius"/>
    </source>
</evidence>
<sequence length="44" mass="4877">MKLVKLVTPRRFQRIGKRNLRCHAGVISVTGVTPALSVSRVSPF</sequence>
<name>A0A6J4H6Y8_9CHLR</name>
<proteinExistence type="predicted"/>
<dbReference type="AlphaFoldDB" id="A0A6J4H6Y8"/>